<evidence type="ECO:0000256" key="4">
    <source>
        <dbReference type="ARBA" id="ARBA00022723"/>
    </source>
</evidence>
<name>A0ABN5WBE7_9SPHN</name>
<dbReference type="InterPro" id="IPR029060">
    <property type="entry name" value="PIN-like_dom_sf"/>
</dbReference>
<dbReference type="Proteomes" id="UP001059971">
    <property type="component" value="Chromosome 1"/>
</dbReference>
<dbReference type="EMBL" id="AP018817">
    <property type="protein sequence ID" value="BBF69552.1"/>
    <property type="molecule type" value="Genomic_DNA"/>
</dbReference>
<organism evidence="10 11">
    <name type="scientific">Sphingomonas bisphenolicum</name>
    <dbReference type="NCBI Taxonomy" id="296544"/>
    <lineage>
        <taxon>Bacteria</taxon>
        <taxon>Pseudomonadati</taxon>
        <taxon>Pseudomonadota</taxon>
        <taxon>Alphaproteobacteria</taxon>
        <taxon>Sphingomonadales</taxon>
        <taxon>Sphingomonadaceae</taxon>
        <taxon>Sphingomonas</taxon>
    </lineage>
</organism>
<evidence type="ECO:0000256" key="7">
    <source>
        <dbReference type="ARBA" id="ARBA00038093"/>
    </source>
</evidence>
<feature type="domain" description="PIN" evidence="9">
    <location>
        <begin position="3"/>
        <end position="122"/>
    </location>
</feature>
<keyword evidence="6 8" id="KW-0460">Magnesium</keyword>
<feature type="binding site" evidence="8">
    <location>
        <position position="97"/>
    </location>
    <ligand>
        <name>Mg(2+)</name>
        <dbReference type="ChEBI" id="CHEBI:18420"/>
    </ligand>
</feature>
<proteinExistence type="inferred from homology"/>
<evidence type="ECO:0000256" key="8">
    <source>
        <dbReference type="HAMAP-Rule" id="MF_00265"/>
    </source>
</evidence>
<sequence>MIAIDTSAIMALLLNEAEADVCAAVLGSDDALIMSSGTLTETLIVALRRNYSRQAERLIGELDIDIVALTPDSARRAADAYARWGKSMHPASLNYGDCFAYELATTRNCPLLFVGNDFAQTDVISAL</sequence>
<evidence type="ECO:0000256" key="5">
    <source>
        <dbReference type="ARBA" id="ARBA00022801"/>
    </source>
</evidence>
<accession>A0ABN5WBE7</accession>
<dbReference type="PANTHER" id="PTHR33653">
    <property type="entry name" value="RIBONUCLEASE VAPC2"/>
    <property type="match status" value="1"/>
</dbReference>
<dbReference type="HAMAP" id="MF_00265">
    <property type="entry name" value="VapC_Nob1"/>
    <property type="match status" value="1"/>
</dbReference>
<keyword evidence="3 8" id="KW-0540">Nuclease</keyword>
<keyword evidence="11" id="KW-1185">Reference proteome</keyword>
<keyword evidence="4 8" id="KW-0479">Metal-binding</keyword>
<dbReference type="PANTHER" id="PTHR33653:SF1">
    <property type="entry name" value="RIBONUCLEASE VAPC2"/>
    <property type="match status" value="1"/>
</dbReference>
<dbReference type="EC" id="3.1.-.-" evidence="8"/>
<evidence type="ECO:0000256" key="3">
    <source>
        <dbReference type="ARBA" id="ARBA00022722"/>
    </source>
</evidence>
<dbReference type="Gene3D" id="3.40.50.1010">
    <property type="entry name" value="5'-nuclease"/>
    <property type="match status" value="1"/>
</dbReference>
<evidence type="ECO:0000256" key="1">
    <source>
        <dbReference type="ARBA" id="ARBA00001946"/>
    </source>
</evidence>
<keyword evidence="8" id="KW-0800">Toxin</keyword>
<comment type="function">
    <text evidence="8">Toxic component of a toxin-antitoxin (TA) system. An RNase.</text>
</comment>
<reference evidence="10" key="1">
    <citation type="submission" date="2018-07" db="EMBL/GenBank/DDBJ databases">
        <title>Complete genome sequence of Sphingomonas bisphenolicum strain AO1, a bisphenol A degradative bacterium isolated from Japanese farm field.</title>
        <authorList>
            <person name="Murakami M."/>
            <person name="Koh M."/>
            <person name="Koba S."/>
            <person name="Matsumura Y."/>
        </authorList>
    </citation>
    <scope>NUCLEOTIDE SEQUENCE</scope>
    <source>
        <strain evidence="10">AO1</strain>
    </source>
</reference>
<feature type="binding site" evidence="8">
    <location>
        <position position="5"/>
    </location>
    <ligand>
        <name>Mg(2+)</name>
        <dbReference type="ChEBI" id="CHEBI:18420"/>
    </ligand>
</feature>
<dbReference type="RefSeq" id="WP_261936583.1">
    <property type="nucleotide sequence ID" value="NZ_AP018817.1"/>
</dbReference>
<gene>
    <name evidence="10" type="primary">vapC_1</name>
    <name evidence="8" type="synonym">vapC</name>
    <name evidence="10" type="ORF">SBA_ch1_17520</name>
</gene>
<dbReference type="SUPFAM" id="SSF88723">
    <property type="entry name" value="PIN domain-like"/>
    <property type="match status" value="1"/>
</dbReference>
<evidence type="ECO:0000256" key="6">
    <source>
        <dbReference type="ARBA" id="ARBA00022842"/>
    </source>
</evidence>
<evidence type="ECO:0000256" key="2">
    <source>
        <dbReference type="ARBA" id="ARBA00022649"/>
    </source>
</evidence>
<evidence type="ECO:0000259" key="9">
    <source>
        <dbReference type="Pfam" id="PF01850"/>
    </source>
</evidence>
<keyword evidence="5 8" id="KW-0378">Hydrolase</keyword>
<dbReference type="InterPro" id="IPR002716">
    <property type="entry name" value="PIN_dom"/>
</dbReference>
<dbReference type="CDD" id="cd09871">
    <property type="entry name" value="PIN_MtVapC28-VapC30-like"/>
    <property type="match status" value="1"/>
</dbReference>
<protein>
    <recommendedName>
        <fullName evidence="8">Ribonuclease VapC</fullName>
        <shortName evidence="8">RNase VapC</shortName>
        <ecNumber evidence="8">3.1.-.-</ecNumber>
    </recommendedName>
    <alternativeName>
        <fullName evidence="8">Toxin VapC</fullName>
    </alternativeName>
</protein>
<comment type="cofactor">
    <cofactor evidence="1 8">
        <name>Mg(2+)</name>
        <dbReference type="ChEBI" id="CHEBI:18420"/>
    </cofactor>
</comment>
<dbReference type="InterPro" id="IPR022907">
    <property type="entry name" value="VapC_family"/>
</dbReference>
<dbReference type="Pfam" id="PF01850">
    <property type="entry name" value="PIN"/>
    <property type="match status" value="1"/>
</dbReference>
<keyword evidence="2 8" id="KW-1277">Toxin-antitoxin system</keyword>
<evidence type="ECO:0000313" key="11">
    <source>
        <dbReference type="Proteomes" id="UP001059971"/>
    </source>
</evidence>
<comment type="similarity">
    <text evidence="7 8">Belongs to the PINc/VapC protein family.</text>
</comment>
<dbReference type="InterPro" id="IPR050556">
    <property type="entry name" value="Type_II_TA_system_RNase"/>
</dbReference>
<evidence type="ECO:0000313" key="10">
    <source>
        <dbReference type="EMBL" id="BBF69552.1"/>
    </source>
</evidence>